<reference evidence="8" key="1">
    <citation type="journal article" date="2016" name="Proc. Natl. Acad. Sci. U.S.A.">
        <title>Chromosome-level assembly of Arabidopsis thaliana Ler reveals the extent of translocation and inversion polymorphisms.</title>
        <authorList>
            <person name="Zapata L."/>
            <person name="Ding J."/>
            <person name="Willing E.M."/>
            <person name="Hartwig B."/>
            <person name="Bezdan D."/>
            <person name="Jiao W.B."/>
            <person name="Patel V."/>
            <person name="Velikkakam James G."/>
            <person name="Koornneef M."/>
            <person name="Ossowski S."/>
            <person name="Schneeberger K."/>
        </authorList>
    </citation>
    <scope>NUCLEOTIDE SEQUENCE [LARGE SCALE GENOMIC DNA]</scope>
    <source>
        <strain evidence="8">cv. Landsberg erecta</strain>
    </source>
</reference>
<evidence type="ECO:0000313" key="7">
    <source>
        <dbReference type="EMBL" id="OAO99587.1"/>
    </source>
</evidence>
<feature type="compositionally biased region" description="Basic and acidic residues" evidence="2">
    <location>
        <begin position="100"/>
        <end position="123"/>
    </location>
</feature>
<evidence type="ECO:0000259" key="3">
    <source>
        <dbReference type="Pfam" id="PF04504"/>
    </source>
</evidence>
<dbReference type="GO" id="GO:0006355">
    <property type="term" value="P:regulation of DNA-templated transcription"/>
    <property type="evidence" value="ECO:0007669"/>
    <property type="project" value="InterPro"/>
</dbReference>
<dbReference type="Proteomes" id="UP000078284">
    <property type="component" value="Chromosome 4"/>
</dbReference>
<dbReference type="SMR" id="A0A178V1T9"/>
<feature type="compositionally biased region" description="Acidic residues" evidence="2">
    <location>
        <begin position="17"/>
        <end position="31"/>
    </location>
</feature>
<evidence type="ECO:0000313" key="5">
    <source>
        <dbReference type="EMBL" id="CAA0396438.1"/>
    </source>
</evidence>
<evidence type="ECO:0000313" key="8">
    <source>
        <dbReference type="Proteomes" id="UP000078284"/>
    </source>
</evidence>
<accession>A0A5S9XVN7</accession>
<name>A0A178V1T9_ARATH</name>
<feature type="compositionally biased region" description="Polar residues" evidence="2">
    <location>
        <begin position="84"/>
        <end position="97"/>
    </location>
</feature>
<dbReference type="EMBL" id="LR881469">
    <property type="protein sequence ID" value="CAD5328998.1"/>
    <property type="molecule type" value="Genomic_DNA"/>
</dbReference>
<reference evidence="5 9" key="3">
    <citation type="submission" date="2019-12" db="EMBL/GenBank/DDBJ databases">
        <authorList>
            <person name="Jiao W.-B."/>
            <person name="Schneeberger K."/>
        </authorList>
    </citation>
    <scope>NUCLEOTIDE SEQUENCE [LARGE SCALE GENOMIC DNA]</scope>
    <source>
        <strain evidence="9">cv. C24</strain>
    </source>
</reference>
<protein>
    <submittedName>
        <fullName evidence="6">(thale cress) hypothetical protein</fullName>
    </submittedName>
</protein>
<dbReference type="OrthoDB" id="661680at2759"/>
<sequence>MAPKKAEEVVESPPVSSEEEESGSSGEESESSAEVPKKVESSQKPESDSEGESESESSSGPEPESEPAKTIKLKPVGTKPIPETSGSAATVPESSTAKRPLKEAAPEAIKKQKTSDTEHVKKPITNDEVKKISSEDAKKMFQRLFSETDEIALLQGIIDFTSTKGDPYEDIDAFCIYVKKLIDFDATKNQIVTKLQRLKKKFNNAVKNSLKKGKTEDDIEFAKDLEQKGFELSRKIWGSNGVLVTGKSSRKKVGGTPAPKEMKLVAHSTPKKQQEEAKKPERTEAKVVNTGLSIGKEIASFLNADNGSSCGLDESTLTAVWAKVADGAEKREVEEKWKKLKAKQFELCLQRSGLVNETAKMIFKAYES</sequence>
<feature type="domain" description="Glabrous enhancer-binding protein-like C-terminal" evidence="4">
    <location>
        <begin position="309"/>
        <end position="362"/>
    </location>
</feature>
<organism evidence="7 8">
    <name type="scientific">Arabidopsis thaliana</name>
    <name type="common">Mouse-ear cress</name>
    <dbReference type="NCBI Taxonomy" id="3702"/>
    <lineage>
        <taxon>Eukaryota</taxon>
        <taxon>Viridiplantae</taxon>
        <taxon>Streptophyta</taxon>
        <taxon>Embryophyta</taxon>
        <taxon>Tracheophyta</taxon>
        <taxon>Spermatophyta</taxon>
        <taxon>Magnoliopsida</taxon>
        <taxon>eudicotyledons</taxon>
        <taxon>Gunneridae</taxon>
        <taxon>Pentapetalae</taxon>
        <taxon>rosids</taxon>
        <taxon>malvids</taxon>
        <taxon>Brassicales</taxon>
        <taxon>Brassicaceae</taxon>
        <taxon>Camelineae</taxon>
        <taxon>Arabidopsis</taxon>
    </lineage>
</organism>
<dbReference type="Proteomes" id="UP000516314">
    <property type="component" value="Chromosome 4"/>
</dbReference>
<dbReference type="Pfam" id="PF04504">
    <property type="entry name" value="GeBP-like_DBD"/>
    <property type="match status" value="1"/>
</dbReference>
<dbReference type="EMBL" id="LUHQ01000004">
    <property type="protein sequence ID" value="OAO99587.1"/>
    <property type="molecule type" value="Genomic_DNA"/>
</dbReference>
<dbReference type="ExpressionAtlas" id="A0A178V1T9">
    <property type="expression patterns" value="baseline and differential"/>
</dbReference>
<evidence type="ECO:0000313" key="6">
    <source>
        <dbReference type="EMBL" id="CAD5328998.1"/>
    </source>
</evidence>
<feature type="compositionally biased region" description="Basic and acidic residues" evidence="2">
    <location>
        <begin position="35"/>
        <end position="47"/>
    </location>
</feature>
<dbReference type="RefSeq" id="NP_194251.1">
    <property type="nucleotide sequence ID" value="NM_118653.4"/>
</dbReference>
<accession>A0A178V1T9</accession>
<dbReference type="AlphaFoldDB" id="A0A178V1T9"/>
<dbReference type="InterPro" id="IPR053932">
    <property type="entry name" value="GeBP-like_DBD"/>
</dbReference>
<feature type="domain" description="Glabrous enhancer-binding protein-like DBD" evidence="3">
    <location>
        <begin position="141"/>
        <end position="238"/>
    </location>
</feature>
<dbReference type="InterPro" id="IPR007592">
    <property type="entry name" value="GEBP"/>
</dbReference>
<dbReference type="InterPro" id="IPR053933">
    <property type="entry name" value="GeBP-like_C"/>
</dbReference>
<dbReference type="PANTHER" id="PTHR31662:SF51">
    <property type="entry name" value="GLABROUS1 ENHANCER-BINDING PROTEIN-LIKE"/>
    <property type="match status" value="1"/>
</dbReference>
<evidence type="ECO:0000313" key="9">
    <source>
        <dbReference type="Proteomes" id="UP000434276"/>
    </source>
</evidence>
<feature type="region of interest" description="Disordered" evidence="2">
    <location>
        <begin position="1"/>
        <end position="123"/>
    </location>
</feature>
<evidence type="ECO:0000256" key="1">
    <source>
        <dbReference type="ARBA" id="ARBA00010820"/>
    </source>
</evidence>
<dbReference type="Pfam" id="PF22757">
    <property type="entry name" value="GeBP-like_C"/>
    <property type="match status" value="1"/>
</dbReference>
<reference evidence="6 10" key="4">
    <citation type="submission" date="2020-09" db="EMBL/GenBank/DDBJ databases">
        <authorList>
            <person name="Ashkenazy H."/>
        </authorList>
    </citation>
    <scope>NUCLEOTIDE SEQUENCE [LARGE SCALE GENOMIC DNA]</scope>
    <source>
        <strain evidence="10">cv. Cdm-0</strain>
    </source>
</reference>
<evidence type="ECO:0000313" key="10">
    <source>
        <dbReference type="Proteomes" id="UP000516314"/>
    </source>
</evidence>
<gene>
    <name evidence="7" type="ordered locus">AXX17_At4g29110</name>
    <name evidence="6" type="ORF">AT9943_LOCUS16614</name>
    <name evidence="5" type="ORF">C24_LOCUS19164</name>
</gene>
<dbReference type="PANTHER" id="PTHR31662">
    <property type="entry name" value="BNAANNG10740D PROTEIN-RELATED"/>
    <property type="match status" value="1"/>
</dbReference>
<dbReference type="EMBL" id="CACSHJ010000095">
    <property type="protein sequence ID" value="CAA0396438.1"/>
    <property type="molecule type" value="Genomic_DNA"/>
</dbReference>
<reference evidence="7" key="2">
    <citation type="submission" date="2016-03" db="EMBL/GenBank/DDBJ databases">
        <title>Full-length assembly of Arabidopsis thaliana Ler reveals the complement of translocations and inversions.</title>
        <authorList>
            <person name="Zapata L."/>
            <person name="Schneeberger K."/>
            <person name="Ossowski S."/>
        </authorList>
    </citation>
    <scope>NUCLEOTIDE SEQUENCE [LARGE SCALE GENOMIC DNA]</scope>
    <source>
        <tissue evidence="7">Leaf</tissue>
    </source>
</reference>
<dbReference type="OMA" id="PIAMANG"/>
<evidence type="ECO:0000259" key="4">
    <source>
        <dbReference type="Pfam" id="PF22757"/>
    </source>
</evidence>
<comment type="similarity">
    <text evidence="1">Belongs to the GeBP family.</text>
</comment>
<evidence type="ECO:0000256" key="2">
    <source>
        <dbReference type="SAM" id="MobiDB-lite"/>
    </source>
</evidence>
<dbReference type="KEGG" id="ath:AT4G25210"/>
<proteinExistence type="inferred from homology"/>
<dbReference type="Proteomes" id="UP000434276">
    <property type="component" value="Unassembled WGS sequence"/>
</dbReference>